<name>A0AAV1W8F4_LUPLU</name>
<reference evidence="3 4" key="1">
    <citation type="submission" date="2024-03" db="EMBL/GenBank/DDBJ databases">
        <authorList>
            <person name="Martinez-Hernandez J."/>
        </authorList>
    </citation>
    <scope>NUCLEOTIDE SEQUENCE [LARGE SCALE GENOMIC DNA]</scope>
</reference>
<dbReference type="AlphaFoldDB" id="A0AAV1W8F4"/>
<dbReference type="PANTHER" id="PTHR10688:SF14">
    <property type="entry name" value="PWWP DOMAIN-CONTAINING PROTEIN"/>
    <property type="match status" value="1"/>
</dbReference>
<dbReference type="Pfam" id="PF00855">
    <property type="entry name" value="PWWP"/>
    <property type="match status" value="1"/>
</dbReference>
<feature type="compositionally biased region" description="Basic and acidic residues" evidence="1">
    <location>
        <begin position="11"/>
        <end position="25"/>
    </location>
</feature>
<feature type="compositionally biased region" description="Low complexity" evidence="1">
    <location>
        <begin position="123"/>
        <end position="133"/>
    </location>
</feature>
<feature type="region of interest" description="Disordered" evidence="1">
    <location>
        <begin position="176"/>
        <end position="195"/>
    </location>
</feature>
<dbReference type="InterPro" id="IPR000313">
    <property type="entry name" value="PWWP_dom"/>
</dbReference>
<comment type="caution">
    <text evidence="3">The sequence shown here is derived from an EMBL/GenBank/DDBJ whole genome shotgun (WGS) entry which is preliminary data.</text>
</comment>
<dbReference type="Gene3D" id="2.30.30.140">
    <property type="match status" value="1"/>
</dbReference>
<dbReference type="InterPro" id="IPR052657">
    <property type="entry name" value="PDP_family_Arabidopsis"/>
</dbReference>
<proteinExistence type="predicted"/>
<feature type="domain" description="PWWP" evidence="2">
    <location>
        <begin position="32"/>
        <end position="94"/>
    </location>
</feature>
<evidence type="ECO:0000259" key="2">
    <source>
        <dbReference type="PROSITE" id="PS50812"/>
    </source>
</evidence>
<feature type="region of interest" description="Disordered" evidence="1">
    <location>
        <begin position="112"/>
        <end position="164"/>
    </location>
</feature>
<accession>A0AAV1W8F4</accession>
<organism evidence="3 4">
    <name type="scientific">Lupinus luteus</name>
    <name type="common">European yellow lupine</name>
    <dbReference type="NCBI Taxonomy" id="3873"/>
    <lineage>
        <taxon>Eukaryota</taxon>
        <taxon>Viridiplantae</taxon>
        <taxon>Streptophyta</taxon>
        <taxon>Embryophyta</taxon>
        <taxon>Tracheophyta</taxon>
        <taxon>Spermatophyta</taxon>
        <taxon>Magnoliopsida</taxon>
        <taxon>eudicotyledons</taxon>
        <taxon>Gunneridae</taxon>
        <taxon>Pentapetalae</taxon>
        <taxon>rosids</taxon>
        <taxon>fabids</taxon>
        <taxon>Fabales</taxon>
        <taxon>Fabaceae</taxon>
        <taxon>Papilionoideae</taxon>
        <taxon>50 kb inversion clade</taxon>
        <taxon>genistoids sensu lato</taxon>
        <taxon>core genistoids</taxon>
        <taxon>Genisteae</taxon>
        <taxon>Lupinus</taxon>
    </lineage>
</organism>
<dbReference type="Proteomes" id="UP001497480">
    <property type="component" value="Unassembled WGS sequence"/>
</dbReference>
<protein>
    <recommendedName>
        <fullName evidence="2">PWWP domain-containing protein</fullName>
    </recommendedName>
</protein>
<evidence type="ECO:0000313" key="4">
    <source>
        <dbReference type="Proteomes" id="UP001497480"/>
    </source>
</evidence>
<sequence length="195" mass="21512">MNTRVSPSKGESGKSKVSEGGEERVTPDSLALGDMIWIRLRHGSWWPAQVVDAKNVNKSIKPRKRSPGEVLVRLYGSYKYSYVDPIHCKTNFETILKNNNGSYRDILQQSLEKDLPSKKSSKSKGLSSESKGTSSKRKSHPKDGDDLDSENPETAASVKSQELSTRRVRVMASLGLIAPTGSPFHKDGHNSIQNS</sequence>
<gene>
    <name evidence="3" type="ORF">LLUT_LOCUS6655</name>
</gene>
<dbReference type="PANTHER" id="PTHR10688">
    <property type="entry name" value="PWWP DOMAIN-CONTAINING PROTEIN"/>
    <property type="match status" value="1"/>
</dbReference>
<dbReference type="EMBL" id="CAXHTB010000004">
    <property type="protein sequence ID" value="CAL0305595.1"/>
    <property type="molecule type" value="Genomic_DNA"/>
</dbReference>
<dbReference type="SUPFAM" id="SSF63748">
    <property type="entry name" value="Tudor/PWWP/MBT"/>
    <property type="match status" value="1"/>
</dbReference>
<feature type="region of interest" description="Disordered" evidence="1">
    <location>
        <begin position="1"/>
        <end position="25"/>
    </location>
</feature>
<evidence type="ECO:0000313" key="3">
    <source>
        <dbReference type="EMBL" id="CAL0305595.1"/>
    </source>
</evidence>
<dbReference type="PROSITE" id="PS50812">
    <property type="entry name" value="PWWP"/>
    <property type="match status" value="1"/>
</dbReference>
<feature type="compositionally biased region" description="Polar residues" evidence="1">
    <location>
        <begin position="152"/>
        <end position="163"/>
    </location>
</feature>
<keyword evidence="4" id="KW-1185">Reference proteome</keyword>
<evidence type="ECO:0000256" key="1">
    <source>
        <dbReference type="SAM" id="MobiDB-lite"/>
    </source>
</evidence>